<keyword evidence="1" id="KW-0812">Transmembrane</keyword>
<sequence>MSRIKYPGEQEMKRQIQVILDESGMFEDDEKSQGYTECVQVKKRPAVKTAILFPLAAAAVMFLVVTAAGLIPQQTNSRVEPMTNVLTDDTIRSVSKTQLSDDITVQICTDCSYLPLKASGSDSVSDRQIQFSYTYPKIYYQGTEVESVTRYYEDRIEQLKTQAQTQFKNVAFVKDLDIPVKISYHCSALNDVTAPENNLVSIYENYSESYTAYDKDGAYVTVMTNAVYGGNFNAKTGKKLSLNELFEENDLSGLEKEWIGIGQTEQELQTIADTDAWYLSQDGLALCINGCENDYENNAGKLRYHNVSCKTNVVAYDTLSGLKKG</sequence>
<name>A0ABV1H6S2_9FIRM</name>
<keyword evidence="1" id="KW-1133">Transmembrane helix</keyword>
<evidence type="ECO:0000256" key="1">
    <source>
        <dbReference type="SAM" id="Phobius"/>
    </source>
</evidence>
<protein>
    <recommendedName>
        <fullName evidence="4">DUF4163 domain-containing protein</fullName>
    </recommendedName>
</protein>
<accession>A0ABV1H6S2</accession>
<keyword evidence="3" id="KW-1185">Reference proteome</keyword>
<feature type="transmembrane region" description="Helical" evidence="1">
    <location>
        <begin position="50"/>
        <end position="71"/>
    </location>
</feature>
<keyword evidence="1" id="KW-0472">Membrane</keyword>
<evidence type="ECO:0000313" key="3">
    <source>
        <dbReference type="Proteomes" id="UP001546774"/>
    </source>
</evidence>
<reference evidence="2" key="1">
    <citation type="submission" date="2024-03" db="EMBL/GenBank/DDBJ databases">
        <title>Human intestinal bacterial collection.</title>
        <authorList>
            <person name="Pauvert C."/>
            <person name="Hitch T.C.A."/>
            <person name="Clavel T."/>
        </authorList>
    </citation>
    <scope>NUCLEOTIDE SEQUENCE [LARGE SCALE GENOMIC DNA]</scope>
    <source>
        <strain evidence="2">CLA-AA-H89B</strain>
    </source>
</reference>
<comment type="caution">
    <text evidence="2">The sequence shown here is derived from an EMBL/GenBank/DDBJ whole genome shotgun (WGS) entry which is preliminary data.</text>
</comment>
<dbReference type="EMBL" id="JBBMFS010000008">
    <property type="protein sequence ID" value="MEQ2555390.1"/>
    <property type="molecule type" value="Genomic_DNA"/>
</dbReference>
<evidence type="ECO:0008006" key="4">
    <source>
        <dbReference type="Google" id="ProtNLM"/>
    </source>
</evidence>
<proteinExistence type="predicted"/>
<evidence type="ECO:0000313" key="2">
    <source>
        <dbReference type="EMBL" id="MEQ2555390.1"/>
    </source>
</evidence>
<dbReference type="Proteomes" id="UP001546774">
    <property type="component" value="Unassembled WGS sequence"/>
</dbReference>
<organism evidence="2 3">
    <name type="scientific">Lachnospira intestinalis</name>
    <dbReference type="NCBI Taxonomy" id="3133158"/>
    <lineage>
        <taxon>Bacteria</taxon>
        <taxon>Bacillati</taxon>
        <taxon>Bacillota</taxon>
        <taxon>Clostridia</taxon>
        <taxon>Lachnospirales</taxon>
        <taxon>Lachnospiraceae</taxon>
        <taxon>Lachnospira</taxon>
    </lineage>
</organism>
<gene>
    <name evidence="2" type="ORF">WMO37_10275</name>
</gene>